<feature type="region of interest" description="Disordered" evidence="1">
    <location>
        <begin position="413"/>
        <end position="440"/>
    </location>
</feature>
<proteinExistence type="predicted"/>
<feature type="transmembrane region" description="Helical" evidence="2">
    <location>
        <begin position="89"/>
        <end position="111"/>
    </location>
</feature>
<accession>A0A9N9GRP1</accession>
<reference evidence="3" key="1">
    <citation type="submission" date="2021-06" db="EMBL/GenBank/DDBJ databases">
        <authorList>
            <person name="Kallberg Y."/>
            <person name="Tangrot J."/>
            <person name="Rosling A."/>
        </authorList>
    </citation>
    <scope>NUCLEOTIDE SEQUENCE</scope>
    <source>
        <strain evidence="3">BR232B</strain>
    </source>
</reference>
<feature type="transmembrane region" description="Helical" evidence="2">
    <location>
        <begin position="278"/>
        <end position="300"/>
    </location>
</feature>
<keyword evidence="2" id="KW-0472">Membrane</keyword>
<comment type="caution">
    <text evidence="3">The sequence shown here is derived from an EMBL/GenBank/DDBJ whole genome shotgun (WGS) entry which is preliminary data.</text>
</comment>
<dbReference type="EMBL" id="CAJVPI010001883">
    <property type="protein sequence ID" value="CAG8629751.1"/>
    <property type="molecule type" value="Genomic_DNA"/>
</dbReference>
<protein>
    <submittedName>
        <fullName evidence="3">10433_t:CDS:1</fullName>
    </submittedName>
</protein>
<organism evidence="3 4">
    <name type="scientific">Paraglomus brasilianum</name>
    <dbReference type="NCBI Taxonomy" id="144538"/>
    <lineage>
        <taxon>Eukaryota</taxon>
        <taxon>Fungi</taxon>
        <taxon>Fungi incertae sedis</taxon>
        <taxon>Mucoromycota</taxon>
        <taxon>Glomeromycotina</taxon>
        <taxon>Glomeromycetes</taxon>
        <taxon>Paraglomerales</taxon>
        <taxon>Paraglomeraceae</taxon>
        <taxon>Paraglomus</taxon>
    </lineage>
</organism>
<gene>
    <name evidence="3" type="ORF">PBRASI_LOCUS9183</name>
</gene>
<feature type="compositionally biased region" description="Low complexity" evidence="1">
    <location>
        <begin position="422"/>
        <end position="437"/>
    </location>
</feature>
<evidence type="ECO:0000256" key="2">
    <source>
        <dbReference type="SAM" id="Phobius"/>
    </source>
</evidence>
<keyword evidence="4" id="KW-1185">Reference proteome</keyword>
<feature type="transmembrane region" description="Helical" evidence="2">
    <location>
        <begin position="171"/>
        <end position="195"/>
    </location>
</feature>
<feature type="transmembrane region" description="Helical" evidence="2">
    <location>
        <begin position="26"/>
        <end position="47"/>
    </location>
</feature>
<evidence type="ECO:0000256" key="1">
    <source>
        <dbReference type="SAM" id="MobiDB-lite"/>
    </source>
</evidence>
<sequence>MDRYNSNAAPTGPPVPTTEHFADGGLIYSILCTVSLFLMLVLVIIYYRLNYNRIFVYFCVSIVLIFIPHALGGWIYGAQLARAPTIICWIQGLWINAASIAGGLTVLVYTYEIYRGIVLHVPDDEYKRRKYYVAVSILFPLLVGFVPPAIIAEKPNGILPAAYFCFLYKPMIPLAFVSVEGWNTLLAIPAIYFSFRTAVEVAKIIYTRRGFDATLVTKSIGQTNSQVTIQTIHSQSQSRISDDVEQSFTPATAATTAPDTPHQLSSPLRLSNKTIASIPVYVCLRLLLFGLLYSAITVGISGRNLYTAIRLTEYNFRPFYADYLIASLGIIIWLVFGTSREAFRAYWRVIRLVFSMQWIRRVIWCFQNDESFGDWEIQRQKREETERIKNLKKTLKRKKNMMKANGNMSVAEGVGDFDDTGSQHSQMSQHSQYSNYSRRQNPYRLPPLEELSEMDISETHAL</sequence>
<feature type="transmembrane region" description="Helical" evidence="2">
    <location>
        <begin position="54"/>
        <end position="77"/>
    </location>
</feature>
<dbReference type="AlphaFoldDB" id="A0A9N9GRP1"/>
<keyword evidence="2" id="KW-1133">Transmembrane helix</keyword>
<evidence type="ECO:0000313" key="4">
    <source>
        <dbReference type="Proteomes" id="UP000789739"/>
    </source>
</evidence>
<dbReference type="Proteomes" id="UP000789739">
    <property type="component" value="Unassembled WGS sequence"/>
</dbReference>
<feature type="transmembrane region" description="Helical" evidence="2">
    <location>
        <begin position="320"/>
        <end position="338"/>
    </location>
</feature>
<feature type="transmembrane region" description="Helical" evidence="2">
    <location>
        <begin position="131"/>
        <end position="151"/>
    </location>
</feature>
<name>A0A9N9GRP1_9GLOM</name>
<keyword evidence="2" id="KW-0812">Transmembrane</keyword>
<dbReference type="Gene3D" id="1.20.1070.10">
    <property type="entry name" value="Rhodopsin 7-helix transmembrane proteins"/>
    <property type="match status" value="1"/>
</dbReference>
<dbReference type="OrthoDB" id="2425036at2759"/>
<evidence type="ECO:0000313" key="3">
    <source>
        <dbReference type="EMBL" id="CAG8629751.1"/>
    </source>
</evidence>